<feature type="compositionally biased region" description="Basic and acidic residues" evidence="1">
    <location>
        <begin position="177"/>
        <end position="189"/>
    </location>
</feature>
<feature type="region of interest" description="Disordered" evidence="1">
    <location>
        <begin position="152"/>
        <end position="189"/>
    </location>
</feature>
<evidence type="ECO:0000313" key="2">
    <source>
        <dbReference type="EMBL" id="KAK2638177.1"/>
    </source>
</evidence>
<reference evidence="2" key="1">
    <citation type="journal article" date="2023" name="Plant J.">
        <title>Genome sequences and population genomics provide insights into the demographic history, inbreeding, and mutation load of two 'living fossil' tree species of Dipteronia.</title>
        <authorList>
            <person name="Feng Y."/>
            <person name="Comes H.P."/>
            <person name="Chen J."/>
            <person name="Zhu S."/>
            <person name="Lu R."/>
            <person name="Zhang X."/>
            <person name="Li P."/>
            <person name="Qiu J."/>
            <person name="Olsen K.M."/>
            <person name="Qiu Y."/>
        </authorList>
    </citation>
    <scope>NUCLEOTIDE SEQUENCE</scope>
    <source>
        <strain evidence="2">KIB01</strain>
    </source>
</reference>
<protein>
    <submittedName>
        <fullName evidence="2">Uncharacterized protein</fullName>
    </submittedName>
</protein>
<dbReference type="EMBL" id="JANJYI010000008">
    <property type="protein sequence ID" value="KAK2638177.1"/>
    <property type="molecule type" value="Genomic_DNA"/>
</dbReference>
<comment type="caution">
    <text evidence="2">The sequence shown here is derived from an EMBL/GenBank/DDBJ whole genome shotgun (WGS) entry which is preliminary data.</text>
</comment>
<proteinExistence type="predicted"/>
<accession>A0AAD9WPY8</accession>
<keyword evidence="3" id="KW-1185">Reference proteome</keyword>
<evidence type="ECO:0000313" key="3">
    <source>
        <dbReference type="Proteomes" id="UP001280121"/>
    </source>
</evidence>
<name>A0AAD9WPY8_9ROSI</name>
<evidence type="ECO:0000256" key="1">
    <source>
        <dbReference type="SAM" id="MobiDB-lite"/>
    </source>
</evidence>
<sequence>MKLIKVPKVPKDYDILAIPLTSAAIKMLTIRKGTPEEWRQYLANTWGPPVITVGLVETILTVLLNKMMSTCFDLLLEASKQISDEELRNQIETSRIPKSTLLDPPSDLPRRTLLVVREENDAFKKSIKLCFKIQKYPRCNNSFKRHFFSQHTEEEEEGEEPPLKKQRNTYNLKKTKKNPDHEMGLRNQNERRCRSFSEVFQALFQNLEKTQMQQFFEETVSLNTPKKKIGRRRLPRNLH</sequence>
<dbReference type="AlphaFoldDB" id="A0AAD9WPY8"/>
<dbReference type="Proteomes" id="UP001280121">
    <property type="component" value="Unassembled WGS sequence"/>
</dbReference>
<gene>
    <name evidence="2" type="ORF">Ddye_025972</name>
</gene>
<organism evidence="2 3">
    <name type="scientific">Dipteronia dyeriana</name>
    <dbReference type="NCBI Taxonomy" id="168575"/>
    <lineage>
        <taxon>Eukaryota</taxon>
        <taxon>Viridiplantae</taxon>
        <taxon>Streptophyta</taxon>
        <taxon>Embryophyta</taxon>
        <taxon>Tracheophyta</taxon>
        <taxon>Spermatophyta</taxon>
        <taxon>Magnoliopsida</taxon>
        <taxon>eudicotyledons</taxon>
        <taxon>Gunneridae</taxon>
        <taxon>Pentapetalae</taxon>
        <taxon>rosids</taxon>
        <taxon>malvids</taxon>
        <taxon>Sapindales</taxon>
        <taxon>Sapindaceae</taxon>
        <taxon>Hippocastanoideae</taxon>
        <taxon>Acereae</taxon>
        <taxon>Dipteronia</taxon>
    </lineage>
</organism>